<dbReference type="AlphaFoldDB" id="A0A9D2J8R0"/>
<evidence type="ECO:0000256" key="1">
    <source>
        <dbReference type="ARBA" id="ARBA00022729"/>
    </source>
</evidence>
<accession>A0A9D2J8R0</accession>
<dbReference type="GO" id="GO:0005886">
    <property type="term" value="C:plasma membrane"/>
    <property type="evidence" value="ECO:0007669"/>
    <property type="project" value="InterPro"/>
</dbReference>
<evidence type="ECO:0000256" key="2">
    <source>
        <dbReference type="SAM" id="MobiDB-lite"/>
    </source>
</evidence>
<dbReference type="InterPro" id="IPR052910">
    <property type="entry name" value="ABC-Purine-Binding"/>
</dbReference>
<reference evidence="4" key="1">
    <citation type="journal article" date="2021" name="PeerJ">
        <title>Extensive microbial diversity within the chicken gut microbiome revealed by metagenomics and culture.</title>
        <authorList>
            <person name="Gilroy R."/>
            <person name="Ravi A."/>
            <person name="Getino M."/>
            <person name="Pursley I."/>
            <person name="Horton D.L."/>
            <person name="Alikhan N.F."/>
            <person name="Baker D."/>
            <person name="Gharbi K."/>
            <person name="Hall N."/>
            <person name="Watson M."/>
            <person name="Adriaenssens E.M."/>
            <person name="Foster-Nyarko E."/>
            <person name="Jarju S."/>
            <person name="Secka A."/>
            <person name="Antonio M."/>
            <person name="Oren A."/>
            <person name="Chaudhuri R.R."/>
            <person name="La Ragione R."/>
            <person name="Hildebrand F."/>
            <person name="Pallen M.J."/>
        </authorList>
    </citation>
    <scope>NUCLEOTIDE SEQUENCE</scope>
    <source>
        <strain evidence="4">CHK179-28034</strain>
    </source>
</reference>
<proteinExistence type="predicted"/>
<comment type="caution">
    <text evidence="4">The sequence shown here is derived from an EMBL/GenBank/DDBJ whole genome shotgun (WGS) entry which is preliminary data.</text>
</comment>
<dbReference type="Pfam" id="PF02608">
    <property type="entry name" value="Bmp"/>
    <property type="match status" value="1"/>
</dbReference>
<name>A0A9D2J8R0_9FIRM</name>
<dbReference type="PANTHER" id="PTHR43208">
    <property type="entry name" value="ABC TRANSPORTER SUBSTRATE-BINDING PROTEIN"/>
    <property type="match status" value="1"/>
</dbReference>
<dbReference type="InterPro" id="IPR003760">
    <property type="entry name" value="PnrA-like"/>
</dbReference>
<gene>
    <name evidence="4" type="ORF">H9968_12135</name>
</gene>
<reference evidence="4" key="2">
    <citation type="submission" date="2021-04" db="EMBL/GenBank/DDBJ databases">
        <authorList>
            <person name="Gilroy R."/>
        </authorList>
    </citation>
    <scope>NUCLEOTIDE SEQUENCE</scope>
    <source>
        <strain evidence="4">CHK179-28034</strain>
    </source>
</reference>
<dbReference type="Proteomes" id="UP000824049">
    <property type="component" value="Unassembled WGS sequence"/>
</dbReference>
<protein>
    <submittedName>
        <fullName evidence="4">BMP family ABC transporter substrate-binding protein</fullName>
    </submittedName>
</protein>
<sequence>MITTKADAKMNYEKACHLGKKEGGSPAVLDAILQERHITAPAEVSLGLVSIPVERIVGTKSKGRSQSFSKNFYPVLKENTEFASKWISLCSAHLNEGIRDPIKAYEFMNQFYVEEGNKRVSVLKYFGAVSIPANVIRIIPPQNDDKETRIYYEFMDFYSLSQINDIWFSRTGSFARLQRLVGKLPNESWSNEDRKTFHSSYALFQEAFDSLNEKKTPLIPGSTVLNSLEDAADKKKPSVLPGDAFLYYIDLYGYDSLQTDSTAELKRKLKKTRDEFQLLQSEQSVALQMDPGEGKKKNLLLRLIPAGTKKVRVCFIYARTIDKSGWSYSHDLGRAHLQQTFSDQVITSYYENVTQENIAEYLQKAIDAGNDLIFTTSPIFLRESLKAAIDHPEVKILNCSLNTSYKHIRTYYARMHEAKFLMGAVAGAMADNDRIGYVADYPIYGNIAGINAFALGAQMVNPRATVYLEWSRRTHPIPQSFFTEHGISIICGKDSTAPGMYDQQFGLYRRDGDAIWNMAMPVRNWGRFYEHMIRNVMNGSWKLDDEKDTTKGLNYWWGMSSGIVDVICSHRLPIGTSRLIALLKDTICRGGFNPFSGIMYSQNGVIKDNSSDTLTPEEIITMDWLTSNIVGSIPSKDDLDEPARDLTAIQGVKEEDRLP</sequence>
<dbReference type="PANTHER" id="PTHR43208:SF1">
    <property type="entry name" value="ABC TRANSPORTER SUBSTRATE-BINDING PROTEIN"/>
    <property type="match status" value="1"/>
</dbReference>
<feature type="domain" description="ABC transporter substrate-binding protein PnrA-like" evidence="3">
    <location>
        <begin position="310"/>
        <end position="472"/>
    </location>
</feature>
<dbReference type="Gene3D" id="3.40.50.2300">
    <property type="match status" value="2"/>
</dbReference>
<feature type="region of interest" description="Disordered" evidence="2">
    <location>
        <begin position="636"/>
        <end position="659"/>
    </location>
</feature>
<evidence type="ECO:0000313" key="5">
    <source>
        <dbReference type="Proteomes" id="UP000824049"/>
    </source>
</evidence>
<evidence type="ECO:0000259" key="3">
    <source>
        <dbReference type="Pfam" id="PF02608"/>
    </source>
</evidence>
<organism evidence="4 5">
    <name type="scientific">Candidatus Anaerobutyricum stercoris</name>
    <dbReference type="NCBI Taxonomy" id="2838457"/>
    <lineage>
        <taxon>Bacteria</taxon>
        <taxon>Bacillati</taxon>
        <taxon>Bacillota</taxon>
        <taxon>Clostridia</taxon>
        <taxon>Lachnospirales</taxon>
        <taxon>Lachnospiraceae</taxon>
        <taxon>Anaerobutyricum</taxon>
    </lineage>
</organism>
<keyword evidence="1" id="KW-0732">Signal</keyword>
<evidence type="ECO:0000313" key="4">
    <source>
        <dbReference type="EMBL" id="HIZ40643.1"/>
    </source>
</evidence>
<dbReference type="EMBL" id="DXBR01000110">
    <property type="protein sequence ID" value="HIZ40643.1"/>
    <property type="molecule type" value="Genomic_DNA"/>
</dbReference>